<evidence type="ECO:0000256" key="1">
    <source>
        <dbReference type="ARBA" id="ARBA00004141"/>
    </source>
</evidence>
<evidence type="ECO:0000256" key="7">
    <source>
        <dbReference type="SAM" id="MobiDB-lite"/>
    </source>
</evidence>
<evidence type="ECO:0000256" key="6">
    <source>
        <dbReference type="ARBA" id="ARBA00023136"/>
    </source>
</evidence>
<feature type="transmembrane region" description="Helical" evidence="8">
    <location>
        <begin position="311"/>
        <end position="330"/>
    </location>
</feature>
<feature type="transmembrane region" description="Helical" evidence="8">
    <location>
        <begin position="224"/>
        <end position="240"/>
    </location>
</feature>
<evidence type="ECO:0000256" key="2">
    <source>
        <dbReference type="ARBA" id="ARBA00022448"/>
    </source>
</evidence>
<name>A0A0B5H318_9ACTN</name>
<dbReference type="Pfam" id="PF00999">
    <property type="entry name" value="Na_H_Exchanger"/>
    <property type="match status" value="1"/>
</dbReference>
<feature type="region of interest" description="Disordered" evidence="7">
    <location>
        <begin position="397"/>
        <end position="418"/>
    </location>
</feature>
<gene>
    <name evidence="10" type="primary">acmU</name>
</gene>
<feature type="transmembrane region" description="Helical" evidence="8">
    <location>
        <begin position="131"/>
        <end position="151"/>
    </location>
</feature>
<accession>A0A0B5H318</accession>
<comment type="subcellular location">
    <subcellularLocation>
        <location evidence="1">Membrane</location>
        <topology evidence="1">Multi-pass membrane protein</topology>
    </subcellularLocation>
</comment>
<feature type="transmembrane region" description="Helical" evidence="8">
    <location>
        <begin position="192"/>
        <end position="212"/>
    </location>
</feature>
<protein>
    <submittedName>
        <fullName evidence="10">Sodium/hydrogen antiporter</fullName>
    </submittedName>
</protein>
<feature type="transmembrane region" description="Helical" evidence="8">
    <location>
        <begin position="6"/>
        <end position="27"/>
    </location>
</feature>
<proteinExistence type="predicted"/>
<feature type="transmembrane region" description="Helical" evidence="8">
    <location>
        <begin position="98"/>
        <end position="119"/>
    </location>
</feature>
<evidence type="ECO:0000256" key="4">
    <source>
        <dbReference type="ARBA" id="ARBA00022989"/>
    </source>
</evidence>
<feature type="transmembrane region" description="Helical" evidence="8">
    <location>
        <begin position="372"/>
        <end position="394"/>
    </location>
</feature>
<dbReference type="PANTHER" id="PTHR32468:SF0">
    <property type="entry name" value="K(+)_H(+) ANTIPORTER 1"/>
    <property type="match status" value="1"/>
</dbReference>
<evidence type="ECO:0000256" key="5">
    <source>
        <dbReference type="ARBA" id="ARBA00023065"/>
    </source>
</evidence>
<feature type="domain" description="Cation/H+ exchanger transmembrane" evidence="9">
    <location>
        <begin position="21"/>
        <end position="393"/>
    </location>
</feature>
<keyword evidence="6 8" id="KW-0472">Membrane</keyword>
<feature type="transmembrane region" description="Helical" evidence="8">
    <location>
        <begin position="65"/>
        <end position="86"/>
    </location>
</feature>
<feature type="transmembrane region" description="Helical" evidence="8">
    <location>
        <begin position="39"/>
        <end position="59"/>
    </location>
</feature>
<dbReference type="GO" id="GO:0016020">
    <property type="term" value="C:membrane"/>
    <property type="evidence" value="ECO:0007669"/>
    <property type="project" value="UniProtKB-SubCell"/>
</dbReference>
<dbReference type="GO" id="GO:1902600">
    <property type="term" value="P:proton transmembrane transport"/>
    <property type="evidence" value="ECO:0007669"/>
    <property type="project" value="InterPro"/>
</dbReference>
<organism evidence="10">
    <name type="scientific">Streptomyces sp. JCM 9888</name>
    <dbReference type="NCBI Taxonomy" id="1570103"/>
    <lineage>
        <taxon>Bacteria</taxon>
        <taxon>Bacillati</taxon>
        <taxon>Actinomycetota</taxon>
        <taxon>Actinomycetes</taxon>
        <taxon>Kitasatosporales</taxon>
        <taxon>Streptomycetaceae</taxon>
        <taxon>Streptomyces</taxon>
    </lineage>
</organism>
<dbReference type="InterPro" id="IPR006153">
    <property type="entry name" value="Cation/H_exchanger_TM"/>
</dbReference>
<dbReference type="AlphaFoldDB" id="A0A0B5H318"/>
<feature type="transmembrane region" description="Helical" evidence="8">
    <location>
        <begin position="342"/>
        <end position="360"/>
    </location>
</feature>
<keyword evidence="2" id="KW-0813">Transport</keyword>
<dbReference type="InterPro" id="IPR050794">
    <property type="entry name" value="CPA2_transporter"/>
</dbReference>
<dbReference type="InterPro" id="IPR038770">
    <property type="entry name" value="Na+/solute_symporter_sf"/>
</dbReference>
<keyword evidence="4 8" id="KW-1133">Transmembrane helix</keyword>
<dbReference type="Gene3D" id="1.20.1530.20">
    <property type="match status" value="1"/>
</dbReference>
<evidence type="ECO:0000256" key="3">
    <source>
        <dbReference type="ARBA" id="ARBA00022692"/>
    </source>
</evidence>
<dbReference type="PANTHER" id="PTHR32468">
    <property type="entry name" value="CATION/H + ANTIPORTER"/>
    <property type="match status" value="1"/>
</dbReference>
<keyword evidence="5" id="KW-0406">Ion transport</keyword>
<reference evidence="10" key="1">
    <citation type="journal article" date="2014" name="PLoS ONE">
        <title>Characterization of Biosynthetic Genes of Ascamycin/Dealanylascamycin Featuring a 5'-O-Sulfonamide Moiety in Streptomyces sp. JCM9888.</title>
        <authorList>
            <person name="Zhao C."/>
            <person name="Qi J."/>
            <person name="Tao W."/>
            <person name="He L."/>
            <person name="Xu W."/>
            <person name="Chan J."/>
            <person name="Deng Z."/>
        </authorList>
    </citation>
    <scope>NUCLEOTIDE SEQUENCE</scope>
    <source>
        <strain evidence="10">JCM 9888</strain>
    </source>
</reference>
<evidence type="ECO:0000256" key="8">
    <source>
        <dbReference type="SAM" id="Phobius"/>
    </source>
</evidence>
<evidence type="ECO:0000313" key="10">
    <source>
        <dbReference type="EMBL" id="AJF34520.1"/>
    </source>
</evidence>
<dbReference type="GO" id="GO:0015297">
    <property type="term" value="F:antiporter activity"/>
    <property type="evidence" value="ECO:0007669"/>
    <property type="project" value="InterPro"/>
</dbReference>
<dbReference type="EMBL" id="KJ817374">
    <property type="protein sequence ID" value="AJF34520.1"/>
    <property type="molecule type" value="Genomic_DNA"/>
</dbReference>
<feature type="transmembrane region" description="Helical" evidence="8">
    <location>
        <begin position="163"/>
        <end position="186"/>
    </location>
</feature>
<keyword evidence="3 8" id="KW-0812">Transmembrane</keyword>
<evidence type="ECO:0000259" key="9">
    <source>
        <dbReference type="Pfam" id="PF00999"/>
    </source>
</evidence>
<sequence length="418" mass="42906">MALPHVGQFFLVLACVIAAAGVFGLIAKRLGQPTVLGEILAGIVLGPLLSGGVLAQLLTADVRSALTVVGNVGLALFMCTIGVELASAVERRHLRGTAAVAVGAAVLPLLLGCLLAFYLMSRHRELGGPGFVIFMGVAMSVTALPVLARILADRSLTRSDAGVTAMGAAAVNDLVAWALLAVAASMVGTAQWRLLLAPLYLMALFLAVVPLLPRVAARLGNGRAGAAVWWGIVVVGLWASCAAADWLGLHMVFGAFVWGVVVYRGRPQGAPFSAVGSPGQRVGRLCLPVYFFMAGIGVDLRGLGLDSLGEFALILLTAVAGKGVGTYAAARLGGASAGQARLLATLMNVRGLTELVMLAAGHQLGLLDGRLYTLMVLMALVTTFMTGPVLAVLVPRSDPGEESPGGVTVPQRHSSGVP</sequence>